<keyword evidence="6 7" id="KW-0472">Membrane</keyword>
<feature type="transmembrane region" description="Helical" evidence="7">
    <location>
        <begin position="131"/>
        <end position="154"/>
    </location>
</feature>
<dbReference type="Pfam" id="PF12911">
    <property type="entry name" value="OppC_N"/>
    <property type="match status" value="1"/>
</dbReference>
<dbReference type="InterPro" id="IPR050366">
    <property type="entry name" value="BP-dependent_transpt_permease"/>
</dbReference>
<dbReference type="InterPro" id="IPR053523">
    <property type="entry name" value="Oligopeptide_permease_AppC"/>
</dbReference>
<evidence type="ECO:0000256" key="7">
    <source>
        <dbReference type="RuleBase" id="RU363032"/>
    </source>
</evidence>
<organism evidence="9 10">
    <name type="scientific">Fodinisporobacter ferrooxydans</name>
    <dbReference type="NCBI Taxonomy" id="2901836"/>
    <lineage>
        <taxon>Bacteria</taxon>
        <taxon>Bacillati</taxon>
        <taxon>Bacillota</taxon>
        <taxon>Bacilli</taxon>
        <taxon>Bacillales</taxon>
        <taxon>Alicyclobacillaceae</taxon>
        <taxon>Fodinisporobacter</taxon>
    </lineage>
</organism>
<evidence type="ECO:0000256" key="1">
    <source>
        <dbReference type="ARBA" id="ARBA00004651"/>
    </source>
</evidence>
<evidence type="ECO:0000256" key="5">
    <source>
        <dbReference type="ARBA" id="ARBA00022989"/>
    </source>
</evidence>
<reference evidence="9" key="1">
    <citation type="submission" date="2021-12" db="EMBL/GenBank/DDBJ databases">
        <title>Alicyclobacillaceae gen. nov., sp. nov., isolated from chalcocite enrichment system.</title>
        <authorList>
            <person name="Jiang Z."/>
        </authorList>
    </citation>
    <scope>NUCLEOTIDE SEQUENCE</scope>
    <source>
        <strain evidence="9">MYW30-H2</strain>
    </source>
</reference>
<name>A0ABY4CM83_9BACL</name>
<feature type="transmembrane region" description="Helical" evidence="7">
    <location>
        <begin position="35"/>
        <end position="57"/>
    </location>
</feature>
<gene>
    <name evidence="9" type="ORF">LSG31_22190</name>
</gene>
<evidence type="ECO:0000313" key="10">
    <source>
        <dbReference type="Proteomes" id="UP000830167"/>
    </source>
</evidence>
<evidence type="ECO:0000256" key="4">
    <source>
        <dbReference type="ARBA" id="ARBA00022692"/>
    </source>
</evidence>
<dbReference type="SUPFAM" id="SSF161098">
    <property type="entry name" value="MetI-like"/>
    <property type="match status" value="1"/>
</dbReference>
<dbReference type="PANTHER" id="PTHR43386:SF1">
    <property type="entry name" value="D,D-DIPEPTIDE TRANSPORT SYSTEM PERMEASE PROTEIN DDPC-RELATED"/>
    <property type="match status" value="1"/>
</dbReference>
<dbReference type="Proteomes" id="UP000830167">
    <property type="component" value="Chromosome"/>
</dbReference>
<proteinExistence type="inferred from homology"/>
<feature type="domain" description="ABC transmembrane type-1" evidence="8">
    <location>
        <begin position="96"/>
        <end position="288"/>
    </location>
</feature>
<protein>
    <submittedName>
        <fullName evidence="9">ABC transporter permease</fullName>
    </submittedName>
</protein>
<dbReference type="PANTHER" id="PTHR43386">
    <property type="entry name" value="OLIGOPEPTIDE TRANSPORT SYSTEM PERMEASE PROTEIN APPC"/>
    <property type="match status" value="1"/>
</dbReference>
<feature type="transmembrane region" description="Helical" evidence="7">
    <location>
        <begin position="100"/>
        <end position="124"/>
    </location>
</feature>
<keyword evidence="2 7" id="KW-0813">Transport</keyword>
<evidence type="ECO:0000313" key="9">
    <source>
        <dbReference type="EMBL" id="UOF90532.1"/>
    </source>
</evidence>
<keyword evidence="10" id="KW-1185">Reference proteome</keyword>
<dbReference type="CDD" id="cd06261">
    <property type="entry name" value="TM_PBP2"/>
    <property type="match status" value="1"/>
</dbReference>
<dbReference type="PROSITE" id="PS50928">
    <property type="entry name" value="ABC_TM1"/>
    <property type="match status" value="1"/>
</dbReference>
<comment type="similarity">
    <text evidence="7">Belongs to the binding-protein-dependent transport system permease family.</text>
</comment>
<evidence type="ECO:0000256" key="2">
    <source>
        <dbReference type="ARBA" id="ARBA00022448"/>
    </source>
</evidence>
<dbReference type="Pfam" id="PF00528">
    <property type="entry name" value="BPD_transp_1"/>
    <property type="match status" value="1"/>
</dbReference>
<keyword evidence="5 7" id="KW-1133">Transmembrane helix</keyword>
<dbReference type="RefSeq" id="WP_347437229.1">
    <property type="nucleotide sequence ID" value="NZ_CP089291.1"/>
</dbReference>
<dbReference type="InterPro" id="IPR025966">
    <property type="entry name" value="OppC_N"/>
</dbReference>
<keyword evidence="3" id="KW-1003">Cell membrane</keyword>
<dbReference type="EMBL" id="CP089291">
    <property type="protein sequence ID" value="UOF90532.1"/>
    <property type="molecule type" value="Genomic_DNA"/>
</dbReference>
<sequence>MSAQATGTGSLLDVQAEIRKSPFQIAIRRFLHNKLALFGLICLLIVIVMSIGAPLFAHQDPTDADLMQVEEAPSAQHLLGTDDSGRDIWARLLYGGRASLLVGFSTTMLTLAFGVAFGAISGYYGGRIDNLLMRFTEIIQTLPFFLFALTIVAMANTVTVWHLICAISMLGWAGTARIVRGQFMMQRELEYVLSAKAIGCSDLQIIFKHILPNTFSTMIVQGTLSMATYVIAESAFSFLGFGVQEPQSSWGNMLTAAQSLKVMEFEPWRWIPPGAAIILTVLSFHFIGNGLRDAFEPKADH</sequence>
<keyword evidence="4 7" id="KW-0812">Transmembrane</keyword>
<feature type="transmembrane region" description="Helical" evidence="7">
    <location>
        <begin position="270"/>
        <end position="288"/>
    </location>
</feature>
<evidence type="ECO:0000256" key="3">
    <source>
        <dbReference type="ARBA" id="ARBA00022475"/>
    </source>
</evidence>
<dbReference type="InterPro" id="IPR000515">
    <property type="entry name" value="MetI-like"/>
</dbReference>
<comment type="subcellular location">
    <subcellularLocation>
        <location evidence="1 7">Cell membrane</location>
        <topology evidence="1 7">Multi-pass membrane protein</topology>
    </subcellularLocation>
</comment>
<evidence type="ECO:0000256" key="6">
    <source>
        <dbReference type="ARBA" id="ARBA00023136"/>
    </source>
</evidence>
<evidence type="ECO:0000259" key="8">
    <source>
        <dbReference type="PROSITE" id="PS50928"/>
    </source>
</evidence>
<dbReference type="InterPro" id="IPR035906">
    <property type="entry name" value="MetI-like_sf"/>
</dbReference>
<dbReference type="NCBIfam" id="NF045476">
    <property type="entry name" value="Opp4C"/>
    <property type="match status" value="1"/>
</dbReference>
<feature type="transmembrane region" description="Helical" evidence="7">
    <location>
        <begin position="160"/>
        <end position="179"/>
    </location>
</feature>
<accession>A0ABY4CM83</accession>
<dbReference type="Gene3D" id="1.10.3720.10">
    <property type="entry name" value="MetI-like"/>
    <property type="match status" value="1"/>
</dbReference>